<feature type="transmembrane region" description="Helical" evidence="1">
    <location>
        <begin position="75"/>
        <end position="96"/>
    </location>
</feature>
<gene>
    <name evidence="2" type="ORF">KE626_27265</name>
</gene>
<dbReference type="EMBL" id="JAGTXB010000019">
    <property type="protein sequence ID" value="MBS0031057.1"/>
    <property type="molecule type" value="Genomic_DNA"/>
</dbReference>
<comment type="caution">
    <text evidence="2">The sequence shown here is derived from an EMBL/GenBank/DDBJ whole genome shotgun (WGS) entry which is preliminary data.</text>
</comment>
<feature type="transmembrane region" description="Helical" evidence="1">
    <location>
        <begin position="154"/>
        <end position="175"/>
    </location>
</feature>
<organism evidence="2 3">
    <name type="scientific">Chitinophaga hostae</name>
    <dbReference type="NCBI Taxonomy" id="2831022"/>
    <lineage>
        <taxon>Bacteria</taxon>
        <taxon>Pseudomonadati</taxon>
        <taxon>Bacteroidota</taxon>
        <taxon>Chitinophagia</taxon>
        <taxon>Chitinophagales</taxon>
        <taxon>Chitinophagaceae</taxon>
        <taxon>Chitinophaga</taxon>
    </lineage>
</organism>
<feature type="transmembrane region" description="Helical" evidence="1">
    <location>
        <begin position="126"/>
        <end position="148"/>
    </location>
</feature>
<accession>A0ABS5J762</accession>
<keyword evidence="1" id="KW-0812">Transmembrane</keyword>
<keyword evidence="3" id="KW-1185">Reference proteome</keyword>
<protein>
    <recommendedName>
        <fullName evidence="4">RDD family protein</fullName>
    </recommendedName>
</protein>
<sequence length="214" mass="24660">MEDAAIIHLWKSYDKKLEESLSLNKKNAEDIMHMKVRSFLASMKPSKIFALLVGIGWVILADIILIGTFHIASPFFLVSAGIQVLLTKLAIGIYLYQLILIQRVDISEPILSTQEKLSRLKSSSLWCARILFLQLPVWTTFYLTPAMLASGNPWLLLLQLAVTTAFFCAAIWLFINIRYSNRHKKWFRAIFQGKEWDPVIKAMALLEQVEEYRR</sequence>
<dbReference type="RefSeq" id="WP_211976194.1">
    <property type="nucleotide sequence ID" value="NZ_CBFHAM010000010.1"/>
</dbReference>
<dbReference type="Proteomes" id="UP000676386">
    <property type="component" value="Unassembled WGS sequence"/>
</dbReference>
<evidence type="ECO:0000256" key="1">
    <source>
        <dbReference type="SAM" id="Phobius"/>
    </source>
</evidence>
<evidence type="ECO:0000313" key="3">
    <source>
        <dbReference type="Proteomes" id="UP000676386"/>
    </source>
</evidence>
<keyword evidence="1" id="KW-1133">Transmembrane helix</keyword>
<feature type="transmembrane region" description="Helical" evidence="1">
    <location>
        <begin position="48"/>
        <end position="69"/>
    </location>
</feature>
<name>A0ABS5J762_9BACT</name>
<evidence type="ECO:0008006" key="4">
    <source>
        <dbReference type="Google" id="ProtNLM"/>
    </source>
</evidence>
<keyword evidence="1" id="KW-0472">Membrane</keyword>
<proteinExistence type="predicted"/>
<evidence type="ECO:0000313" key="2">
    <source>
        <dbReference type="EMBL" id="MBS0031057.1"/>
    </source>
</evidence>
<reference evidence="2 3" key="1">
    <citation type="submission" date="2021-04" db="EMBL/GenBank/DDBJ databases">
        <title>Chitinophaga sp. nov., isolated from the rhizosphere soil.</title>
        <authorList>
            <person name="He S."/>
        </authorList>
    </citation>
    <scope>NUCLEOTIDE SEQUENCE [LARGE SCALE GENOMIC DNA]</scope>
    <source>
        <strain evidence="2 3">2R12</strain>
    </source>
</reference>